<feature type="signal peptide" evidence="2">
    <location>
        <begin position="1"/>
        <end position="20"/>
    </location>
</feature>
<feature type="compositionally biased region" description="Polar residues" evidence="1">
    <location>
        <begin position="454"/>
        <end position="473"/>
    </location>
</feature>
<feature type="non-terminal residue" evidence="3">
    <location>
        <position position="645"/>
    </location>
</feature>
<feature type="compositionally biased region" description="Polar residues" evidence="1">
    <location>
        <begin position="612"/>
        <end position="626"/>
    </location>
</feature>
<feature type="compositionally biased region" description="Polar residues" evidence="1">
    <location>
        <begin position="188"/>
        <end position="201"/>
    </location>
</feature>
<dbReference type="AlphaFoldDB" id="A0A2S4W429"/>
<dbReference type="Proteomes" id="UP000239156">
    <property type="component" value="Unassembled WGS sequence"/>
</dbReference>
<protein>
    <submittedName>
        <fullName evidence="3">Uncharacterized protein</fullName>
    </submittedName>
</protein>
<evidence type="ECO:0000256" key="1">
    <source>
        <dbReference type="SAM" id="MobiDB-lite"/>
    </source>
</evidence>
<feature type="compositionally biased region" description="Polar residues" evidence="1">
    <location>
        <begin position="324"/>
        <end position="355"/>
    </location>
</feature>
<feature type="compositionally biased region" description="Basic and acidic residues" evidence="1">
    <location>
        <begin position="356"/>
        <end position="366"/>
    </location>
</feature>
<feature type="compositionally biased region" description="Polar residues" evidence="1">
    <location>
        <begin position="526"/>
        <end position="546"/>
    </location>
</feature>
<feature type="non-terminal residue" evidence="3">
    <location>
        <position position="1"/>
    </location>
</feature>
<feature type="compositionally biased region" description="Polar residues" evidence="1">
    <location>
        <begin position="555"/>
        <end position="572"/>
    </location>
</feature>
<accession>A0A2S4W429</accession>
<organism evidence="3 4">
    <name type="scientific">Puccinia striiformis</name>
    <dbReference type="NCBI Taxonomy" id="27350"/>
    <lineage>
        <taxon>Eukaryota</taxon>
        <taxon>Fungi</taxon>
        <taxon>Dikarya</taxon>
        <taxon>Basidiomycota</taxon>
        <taxon>Pucciniomycotina</taxon>
        <taxon>Pucciniomycetes</taxon>
        <taxon>Pucciniales</taxon>
        <taxon>Pucciniaceae</taxon>
        <taxon>Puccinia</taxon>
    </lineage>
</organism>
<feature type="compositionally biased region" description="Basic and acidic residues" evidence="1">
    <location>
        <begin position="600"/>
        <end position="611"/>
    </location>
</feature>
<feature type="compositionally biased region" description="Gly residues" evidence="1">
    <location>
        <begin position="496"/>
        <end position="512"/>
    </location>
</feature>
<gene>
    <name evidence="3" type="ORF">PSTT_01330</name>
</gene>
<keyword evidence="2" id="KW-0732">Signal</keyword>
<name>A0A2S4W429_9BASI</name>
<dbReference type="VEuPathDB" id="FungiDB:PSHT_01269"/>
<feature type="compositionally biased region" description="Polar residues" evidence="1">
    <location>
        <begin position="480"/>
        <end position="492"/>
    </location>
</feature>
<feature type="region of interest" description="Disordered" evidence="1">
    <location>
        <begin position="174"/>
        <end position="395"/>
    </location>
</feature>
<feature type="region of interest" description="Disordered" evidence="1">
    <location>
        <begin position="407"/>
        <end position="645"/>
    </location>
</feature>
<evidence type="ECO:0000313" key="4">
    <source>
        <dbReference type="Proteomes" id="UP000239156"/>
    </source>
</evidence>
<proteinExistence type="predicted"/>
<comment type="caution">
    <text evidence="3">The sequence shown here is derived from an EMBL/GenBank/DDBJ whole genome shotgun (WGS) entry which is preliminary data.</text>
</comment>
<feature type="compositionally biased region" description="Basic and acidic residues" evidence="1">
    <location>
        <begin position="258"/>
        <end position="276"/>
    </location>
</feature>
<feature type="compositionally biased region" description="Polar residues" evidence="1">
    <location>
        <begin position="234"/>
        <end position="246"/>
    </location>
</feature>
<dbReference type="EMBL" id="PKSL01000007">
    <property type="protein sequence ID" value="POW16531.1"/>
    <property type="molecule type" value="Genomic_DNA"/>
</dbReference>
<feature type="compositionally biased region" description="Polar residues" evidence="1">
    <location>
        <begin position="280"/>
        <end position="304"/>
    </location>
</feature>
<reference evidence="3" key="1">
    <citation type="submission" date="2017-12" db="EMBL/GenBank/DDBJ databases">
        <title>Gene loss provides genomic basis for host adaptation in cereal stripe rust fungi.</title>
        <authorList>
            <person name="Xia C."/>
        </authorList>
    </citation>
    <scope>NUCLEOTIDE SEQUENCE [LARGE SCALE GENOMIC DNA]</scope>
    <source>
        <strain evidence="3">93-210</strain>
    </source>
</reference>
<evidence type="ECO:0000256" key="2">
    <source>
        <dbReference type="SAM" id="SignalP"/>
    </source>
</evidence>
<keyword evidence="4" id="KW-1185">Reference proteome</keyword>
<sequence>SPGVARAFIFLLAFLQSFEARQIWANDPAFPSHRLQRRRFSQESIPAPLFNIDGCPGQVCGNLGGGSITPLLAMKPPCDQQDYADKVIDAALDKTNGITSEDVRKKLIEVAIKYRLAERNSKPQYWPVVVGRGSLYCQKAPRHPQLKGLVQKQDPANNKTLFFDPAKISINDGTVLLGSQPDTRPFEGTSNPSFNPLTSSWRNKKKPKGKGGGQDQKGLESSGDPAPGSDVTPKDTSTTGTEQNAGPESIRRQWRTTGLEERPENRHIHHWDKSDALKNGQKTDTSNTGDQTDASKNGLKTDTSTGGGNEAKTTGDNGLGGKQTGSSNGQQEQKSLDQTQSQDTPAPGSQLTSTENENKGTEDHNTDTCGTEEESNTDNTKSGGTGSANGQEEKAWILMHIRRHRIRRHKNWQFQWTTRGKEFGSESNRQDSFSRRTTRFYRQPEQGRGGGAKTDSSQTKSGDASKTETQADNTKPGDTGSANQQEQKSVDANGNVGAGGTGSGGTALGGTQTGTSNGQQEEKSLDQTPSDKTPSPGEQQESTDNQAKPGEALKTDSQTDNTKPGDTGSANGQTGGGVQEQKSLDTSGAGNGSGTQTGTDPKDASKEEKTVDSNGSEDNCSANGNEENTESTDPKPTTTTTRHHP</sequence>
<feature type="chain" id="PRO_5015440941" evidence="2">
    <location>
        <begin position="21"/>
        <end position="645"/>
    </location>
</feature>
<evidence type="ECO:0000313" key="3">
    <source>
        <dbReference type="EMBL" id="POW16531.1"/>
    </source>
</evidence>
<dbReference type="VEuPathDB" id="FungiDB:PSTT_01330"/>
<feature type="compositionally biased region" description="Basic and acidic residues" evidence="1">
    <location>
        <begin position="419"/>
        <end position="434"/>
    </location>
</feature>